<evidence type="ECO:0000256" key="5">
    <source>
        <dbReference type="ARBA" id="ARBA00022842"/>
    </source>
</evidence>
<gene>
    <name evidence="6" type="primary">vapC</name>
    <name evidence="8" type="ORF">SAMN05444370_1872</name>
</gene>
<accession>A0A1H4GJG4</accession>
<name>A0A1H4GJG4_9RHOB</name>
<feature type="binding site" evidence="6">
    <location>
        <position position="97"/>
    </location>
    <ligand>
        <name>Mg(2+)</name>
        <dbReference type="ChEBI" id="CHEBI:18420"/>
    </ligand>
</feature>
<feature type="domain" description="PIN" evidence="7">
    <location>
        <begin position="3"/>
        <end position="119"/>
    </location>
</feature>
<proteinExistence type="inferred from homology"/>
<dbReference type="CDD" id="cd09873">
    <property type="entry name" value="PIN_Pae0151-like"/>
    <property type="match status" value="1"/>
</dbReference>
<sequence length="134" mass="14677">MKVVVDASVAVKWLVPEHGSDRAASLRTEELFAPRLIRAEVANTLATLERRGELTATQAAEAFALFQDAPVRIMDTDEDLERAALAMAIRLRHPVYDCIYLSLAERIDATLVTADRRFVATLVGDVAAARAVTL</sequence>
<dbReference type="Proteomes" id="UP000198703">
    <property type="component" value="Unassembled WGS sequence"/>
</dbReference>
<dbReference type="InterPro" id="IPR044153">
    <property type="entry name" value="PIN_Pae0151-like"/>
</dbReference>
<dbReference type="PANTHER" id="PTHR35901">
    <property type="entry name" value="RIBONUCLEASE VAPC3"/>
    <property type="match status" value="1"/>
</dbReference>
<dbReference type="AlphaFoldDB" id="A0A1H4GJG4"/>
<keyword evidence="2 6" id="KW-0540">Nuclease</keyword>
<comment type="similarity">
    <text evidence="6">Belongs to the PINc/VapC protein family.</text>
</comment>
<comment type="cofactor">
    <cofactor evidence="6">
        <name>Mg(2+)</name>
        <dbReference type="ChEBI" id="CHEBI:18420"/>
    </cofactor>
</comment>
<dbReference type="GO" id="GO:0016787">
    <property type="term" value="F:hydrolase activity"/>
    <property type="evidence" value="ECO:0007669"/>
    <property type="project" value="UniProtKB-KW"/>
</dbReference>
<evidence type="ECO:0000259" key="7">
    <source>
        <dbReference type="Pfam" id="PF01850"/>
    </source>
</evidence>
<dbReference type="PANTHER" id="PTHR35901:SF1">
    <property type="entry name" value="EXONUCLEASE VAPC9"/>
    <property type="match status" value="1"/>
</dbReference>
<evidence type="ECO:0000256" key="4">
    <source>
        <dbReference type="ARBA" id="ARBA00022801"/>
    </source>
</evidence>
<protein>
    <recommendedName>
        <fullName evidence="6">Ribonuclease VapC</fullName>
        <shortName evidence="6">RNase VapC</shortName>
        <ecNumber evidence="6">3.1.-.-</ecNumber>
    </recommendedName>
    <alternativeName>
        <fullName evidence="6">Toxin VapC</fullName>
    </alternativeName>
</protein>
<dbReference type="STRING" id="89524.SAMN05444370_1872"/>
<keyword evidence="5 6" id="KW-0460">Magnesium</keyword>
<keyword evidence="1 6" id="KW-1277">Toxin-antitoxin system</keyword>
<evidence type="ECO:0000313" key="9">
    <source>
        <dbReference type="Proteomes" id="UP000198703"/>
    </source>
</evidence>
<evidence type="ECO:0000256" key="2">
    <source>
        <dbReference type="ARBA" id="ARBA00022722"/>
    </source>
</evidence>
<reference evidence="8 9" key="1">
    <citation type="submission" date="2016-10" db="EMBL/GenBank/DDBJ databases">
        <authorList>
            <person name="de Groot N.N."/>
        </authorList>
    </citation>
    <scope>NUCLEOTIDE SEQUENCE [LARGE SCALE GENOMIC DNA]</scope>
    <source>
        <strain evidence="8 9">DSM 15345</strain>
    </source>
</reference>
<dbReference type="InterPro" id="IPR002716">
    <property type="entry name" value="PIN_dom"/>
</dbReference>
<dbReference type="SUPFAM" id="SSF88723">
    <property type="entry name" value="PIN domain-like"/>
    <property type="match status" value="1"/>
</dbReference>
<dbReference type="RefSeq" id="WP_093257219.1">
    <property type="nucleotide sequence ID" value="NZ_FNQM01000087.1"/>
</dbReference>
<keyword evidence="4 6" id="KW-0378">Hydrolase</keyword>
<dbReference type="Pfam" id="PF01850">
    <property type="entry name" value="PIN"/>
    <property type="match status" value="1"/>
</dbReference>
<dbReference type="GO" id="GO:0090729">
    <property type="term" value="F:toxin activity"/>
    <property type="evidence" value="ECO:0007669"/>
    <property type="project" value="UniProtKB-KW"/>
</dbReference>
<keyword evidence="9" id="KW-1185">Reference proteome</keyword>
<feature type="binding site" evidence="6">
    <location>
        <position position="6"/>
    </location>
    <ligand>
        <name>Mg(2+)</name>
        <dbReference type="ChEBI" id="CHEBI:18420"/>
    </ligand>
</feature>
<evidence type="ECO:0000256" key="1">
    <source>
        <dbReference type="ARBA" id="ARBA00022649"/>
    </source>
</evidence>
<comment type="function">
    <text evidence="6">Toxic component of a toxin-antitoxin (TA) system. An RNase.</text>
</comment>
<dbReference type="HAMAP" id="MF_00265">
    <property type="entry name" value="VapC_Nob1"/>
    <property type="match status" value="1"/>
</dbReference>
<keyword evidence="3 6" id="KW-0479">Metal-binding</keyword>
<dbReference type="InterPro" id="IPR029060">
    <property type="entry name" value="PIN-like_dom_sf"/>
</dbReference>
<evidence type="ECO:0000256" key="3">
    <source>
        <dbReference type="ARBA" id="ARBA00022723"/>
    </source>
</evidence>
<dbReference type="EMBL" id="FNQM01000087">
    <property type="protein sequence ID" value="SEB09769.1"/>
    <property type="molecule type" value="Genomic_DNA"/>
</dbReference>
<dbReference type="InterPro" id="IPR051619">
    <property type="entry name" value="TypeII_TA_RNase_PINc/VapC"/>
</dbReference>
<dbReference type="GO" id="GO:0004540">
    <property type="term" value="F:RNA nuclease activity"/>
    <property type="evidence" value="ECO:0007669"/>
    <property type="project" value="InterPro"/>
</dbReference>
<dbReference type="InterPro" id="IPR022907">
    <property type="entry name" value="VapC_family"/>
</dbReference>
<evidence type="ECO:0000256" key="6">
    <source>
        <dbReference type="HAMAP-Rule" id="MF_00265"/>
    </source>
</evidence>
<dbReference type="EC" id="3.1.-.-" evidence="6"/>
<organism evidence="8 9">
    <name type="scientific">Rubrimonas cliftonensis</name>
    <dbReference type="NCBI Taxonomy" id="89524"/>
    <lineage>
        <taxon>Bacteria</taxon>
        <taxon>Pseudomonadati</taxon>
        <taxon>Pseudomonadota</taxon>
        <taxon>Alphaproteobacteria</taxon>
        <taxon>Rhodobacterales</taxon>
        <taxon>Paracoccaceae</taxon>
        <taxon>Rubrimonas</taxon>
    </lineage>
</organism>
<dbReference type="GO" id="GO:0000287">
    <property type="term" value="F:magnesium ion binding"/>
    <property type="evidence" value="ECO:0007669"/>
    <property type="project" value="UniProtKB-UniRule"/>
</dbReference>
<dbReference type="OrthoDB" id="1524147at2"/>
<evidence type="ECO:0000313" key="8">
    <source>
        <dbReference type="EMBL" id="SEB09769.1"/>
    </source>
</evidence>
<dbReference type="Gene3D" id="3.40.50.1010">
    <property type="entry name" value="5'-nuclease"/>
    <property type="match status" value="1"/>
</dbReference>
<keyword evidence="6" id="KW-0800">Toxin</keyword>